<dbReference type="Proteomes" id="UP000244855">
    <property type="component" value="Unassembled WGS sequence"/>
</dbReference>
<protein>
    <submittedName>
        <fullName evidence="2">Uncharacterized protein</fullName>
    </submittedName>
</protein>
<evidence type="ECO:0000256" key="1">
    <source>
        <dbReference type="SAM" id="Phobius"/>
    </source>
</evidence>
<reference evidence="2 3" key="1">
    <citation type="journal article" date="2018" name="Sci. Rep.">
        <title>Comparative genomics provides insights into the lifestyle and reveals functional heterogeneity of dark septate endophytic fungi.</title>
        <authorList>
            <person name="Knapp D.G."/>
            <person name="Nemeth J.B."/>
            <person name="Barry K."/>
            <person name="Hainaut M."/>
            <person name="Henrissat B."/>
            <person name="Johnson J."/>
            <person name="Kuo A."/>
            <person name="Lim J.H.P."/>
            <person name="Lipzen A."/>
            <person name="Nolan M."/>
            <person name="Ohm R.A."/>
            <person name="Tamas L."/>
            <person name="Grigoriev I.V."/>
            <person name="Spatafora J.W."/>
            <person name="Nagy L.G."/>
            <person name="Kovacs G.M."/>
        </authorList>
    </citation>
    <scope>NUCLEOTIDE SEQUENCE [LARGE SCALE GENOMIC DNA]</scope>
    <source>
        <strain evidence="2 3">DSE2036</strain>
    </source>
</reference>
<gene>
    <name evidence="2" type="ORF">DM02DRAFT_512153</name>
</gene>
<accession>A0A2V1EAR5</accession>
<keyword evidence="1" id="KW-0472">Membrane</keyword>
<evidence type="ECO:0000313" key="2">
    <source>
        <dbReference type="EMBL" id="PVI07627.1"/>
    </source>
</evidence>
<proteinExistence type="predicted"/>
<keyword evidence="1" id="KW-1133">Transmembrane helix</keyword>
<dbReference type="OrthoDB" id="3776352at2759"/>
<sequence>MTRRDPAAVLRGIRFRYRVQAYLILGHHFFLQSPLLLDVFIILFILVSKFMNRQYAVPNQLSFHGLQILKEQRILVDV</sequence>
<dbReference type="EMBL" id="KZ805303">
    <property type="protein sequence ID" value="PVI07627.1"/>
    <property type="molecule type" value="Genomic_DNA"/>
</dbReference>
<keyword evidence="1" id="KW-0812">Transmembrane</keyword>
<feature type="transmembrane region" description="Helical" evidence="1">
    <location>
        <begin position="21"/>
        <end position="47"/>
    </location>
</feature>
<name>A0A2V1EAR5_9PLEO</name>
<keyword evidence="3" id="KW-1185">Reference proteome</keyword>
<dbReference type="AlphaFoldDB" id="A0A2V1EAR5"/>
<organism evidence="2 3">
    <name type="scientific">Periconia macrospinosa</name>
    <dbReference type="NCBI Taxonomy" id="97972"/>
    <lineage>
        <taxon>Eukaryota</taxon>
        <taxon>Fungi</taxon>
        <taxon>Dikarya</taxon>
        <taxon>Ascomycota</taxon>
        <taxon>Pezizomycotina</taxon>
        <taxon>Dothideomycetes</taxon>
        <taxon>Pleosporomycetidae</taxon>
        <taxon>Pleosporales</taxon>
        <taxon>Massarineae</taxon>
        <taxon>Periconiaceae</taxon>
        <taxon>Periconia</taxon>
    </lineage>
</organism>
<evidence type="ECO:0000313" key="3">
    <source>
        <dbReference type="Proteomes" id="UP000244855"/>
    </source>
</evidence>